<dbReference type="AlphaFoldDB" id="A0A2A5T4S9"/>
<sequence length="86" mass="9963">MRSKTVKVKYRLPNQGAVFHFVIYATDLNVYDKYQWKTRKYGKETGCIWRKLHLAVDISIYKVIAAEVNLASVGDTEVLPIFLNLL</sequence>
<evidence type="ECO:0000313" key="2">
    <source>
        <dbReference type="Proteomes" id="UP000219020"/>
    </source>
</evidence>
<comment type="caution">
    <text evidence="1">The sequence shown here is derived from an EMBL/GenBank/DDBJ whole genome shotgun (WGS) entry which is preliminary data.</text>
</comment>
<accession>A0A2A5T4S9</accession>
<protein>
    <submittedName>
        <fullName evidence="1">Mobile element protein</fullName>
    </submittedName>
</protein>
<dbReference type="Proteomes" id="UP000219020">
    <property type="component" value="Unassembled WGS sequence"/>
</dbReference>
<dbReference type="EMBL" id="NBYY01000011">
    <property type="protein sequence ID" value="PCS23165.1"/>
    <property type="molecule type" value="Genomic_DNA"/>
</dbReference>
<name>A0A2A5T4S9_9GAMM</name>
<organism evidence="1 2">
    <name type="scientific">Candidatus Enterovibrio escicola</name>
    <dbReference type="NCBI Taxonomy" id="1927127"/>
    <lineage>
        <taxon>Bacteria</taxon>
        <taxon>Pseudomonadati</taxon>
        <taxon>Pseudomonadota</taxon>
        <taxon>Gammaproteobacteria</taxon>
        <taxon>Vibrionales</taxon>
        <taxon>Vibrionaceae</taxon>
        <taxon>Enterovibrio</taxon>
    </lineage>
</organism>
<evidence type="ECO:0000313" key="1">
    <source>
        <dbReference type="EMBL" id="PCS23165.1"/>
    </source>
</evidence>
<keyword evidence="2" id="KW-1185">Reference proteome</keyword>
<reference evidence="2" key="1">
    <citation type="submission" date="2017-04" db="EMBL/GenBank/DDBJ databases">
        <title>Genome evolution of the luminous symbionts of deep sea anglerfish.</title>
        <authorList>
            <person name="Hendry T.A."/>
        </authorList>
    </citation>
    <scope>NUCLEOTIDE SEQUENCE [LARGE SCALE GENOMIC DNA]</scope>
</reference>
<gene>
    <name evidence="1" type="ORF">BTN49_1161</name>
</gene>
<proteinExistence type="predicted"/>